<dbReference type="PANTHER" id="PTHR44167:SF18">
    <property type="entry name" value="PROTEIN KINASE DOMAIN-CONTAINING PROTEIN"/>
    <property type="match status" value="1"/>
</dbReference>
<comment type="caution">
    <text evidence="3">The sequence shown here is derived from an EMBL/GenBank/DDBJ whole genome shotgun (WGS) entry which is preliminary data.</text>
</comment>
<dbReference type="OrthoDB" id="4062651at2759"/>
<feature type="compositionally biased region" description="Basic and acidic residues" evidence="1">
    <location>
        <begin position="397"/>
        <end position="418"/>
    </location>
</feature>
<dbReference type="GO" id="GO:0044773">
    <property type="term" value="P:mitotic DNA damage checkpoint signaling"/>
    <property type="evidence" value="ECO:0007669"/>
    <property type="project" value="TreeGrafter"/>
</dbReference>
<name>A0A8S1V735_9CILI</name>
<evidence type="ECO:0000313" key="3">
    <source>
        <dbReference type="EMBL" id="CAD8171629.1"/>
    </source>
</evidence>
<dbReference type="EMBL" id="CAJJDO010000055">
    <property type="protein sequence ID" value="CAD8171629.1"/>
    <property type="molecule type" value="Genomic_DNA"/>
</dbReference>
<dbReference type="PROSITE" id="PS50011">
    <property type="entry name" value="PROTEIN_KINASE_DOM"/>
    <property type="match status" value="1"/>
</dbReference>
<feature type="domain" description="Protein kinase" evidence="2">
    <location>
        <begin position="105"/>
        <end position="362"/>
    </location>
</feature>
<dbReference type="InterPro" id="IPR000719">
    <property type="entry name" value="Prot_kinase_dom"/>
</dbReference>
<feature type="region of interest" description="Disordered" evidence="1">
    <location>
        <begin position="397"/>
        <end position="423"/>
    </location>
</feature>
<dbReference type="GO" id="GO:0005737">
    <property type="term" value="C:cytoplasm"/>
    <property type="evidence" value="ECO:0007669"/>
    <property type="project" value="TreeGrafter"/>
</dbReference>
<dbReference type="CDD" id="cd14014">
    <property type="entry name" value="STKc_PknB_like"/>
    <property type="match status" value="1"/>
</dbReference>
<evidence type="ECO:0000259" key="2">
    <source>
        <dbReference type="PROSITE" id="PS50011"/>
    </source>
</evidence>
<accession>A0A8S1V735</accession>
<organism evidence="3 4">
    <name type="scientific">Paramecium pentaurelia</name>
    <dbReference type="NCBI Taxonomy" id="43138"/>
    <lineage>
        <taxon>Eukaryota</taxon>
        <taxon>Sar</taxon>
        <taxon>Alveolata</taxon>
        <taxon>Ciliophora</taxon>
        <taxon>Intramacronucleata</taxon>
        <taxon>Oligohymenophorea</taxon>
        <taxon>Peniculida</taxon>
        <taxon>Parameciidae</taxon>
        <taxon>Paramecium</taxon>
    </lineage>
</organism>
<reference evidence="3" key="1">
    <citation type="submission" date="2021-01" db="EMBL/GenBank/DDBJ databases">
        <authorList>
            <consortium name="Genoscope - CEA"/>
            <person name="William W."/>
        </authorList>
    </citation>
    <scope>NUCLEOTIDE SEQUENCE</scope>
</reference>
<dbReference type="GO" id="GO:0004674">
    <property type="term" value="F:protein serine/threonine kinase activity"/>
    <property type="evidence" value="ECO:0007669"/>
    <property type="project" value="TreeGrafter"/>
</dbReference>
<dbReference type="GO" id="GO:0005634">
    <property type="term" value="C:nucleus"/>
    <property type="evidence" value="ECO:0007669"/>
    <property type="project" value="TreeGrafter"/>
</dbReference>
<proteinExistence type="predicted"/>
<dbReference type="AlphaFoldDB" id="A0A8S1V735"/>
<evidence type="ECO:0000313" key="4">
    <source>
        <dbReference type="Proteomes" id="UP000689195"/>
    </source>
</evidence>
<gene>
    <name evidence="3" type="ORF">PPENT_87.1.T0550121</name>
</gene>
<sequence>MYRFDNALFNFPVTRKHFFSDKQYQLFYFKDQLVMTDNLEKQAKYQIKLNLTTQLNWIVSDKKIQAFEISYNNKMKAFYASPHNYQLLREMIAGKVFYCGIKNFYDIQMKVGQGMIGEVYRGVSLTGDYVAIKKCDKQKLASLQGGIPQFIQELQLLQQLSHINILKLKEVFFDQQFYYIITDFIDGKTLHTELLSRPTGLSISHTLKVMFQILNAVIYIHKKGIMHRDINPHNIMLSENVKLIDFGLARKIKNQIIFPIAGTPGYMAPEVINYKQDKPYDEKADIFSLGCVLYKMLTGENLFHKNKNNFQENKDGFFQLRKNPQHPECNSSKMDQLFVLLAHMLESQPNDRPSAQFSMMLLNEIDNNNQQIDRLIRKQQIMKPINMVTDDMSIEKTPRSFASNKKEKSNDTIPKSDDITTQGKKKLSRVIIKNI</sequence>
<dbReference type="GO" id="GO:0005524">
    <property type="term" value="F:ATP binding"/>
    <property type="evidence" value="ECO:0007669"/>
    <property type="project" value="InterPro"/>
</dbReference>
<evidence type="ECO:0000256" key="1">
    <source>
        <dbReference type="SAM" id="MobiDB-lite"/>
    </source>
</evidence>
<dbReference type="FunFam" id="1.10.510.10:FF:000945">
    <property type="entry name" value="Uncharacterized protein"/>
    <property type="match status" value="1"/>
</dbReference>
<keyword evidence="4" id="KW-1185">Reference proteome</keyword>
<dbReference type="Pfam" id="PF00069">
    <property type="entry name" value="Pkinase"/>
    <property type="match status" value="1"/>
</dbReference>
<protein>
    <recommendedName>
        <fullName evidence="2">Protein kinase domain-containing protein</fullName>
    </recommendedName>
</protein>
<dbReference type="PANTHER" id="PTHR44167">
    <property type="entry name" value="OVARIAN-SPECIFIC SERINE/THREONINE-PROTEIN KINASE LOK-RELATED"/>
    <property type="match status" value="1"/>
</dbReference>
<dbReference type="Proteomes" id="UP000689195">
    <property type="component" value="Unassembled WGS sequence"/>
</dbReference>